<keyword evidence="2" id="KW-1185">Reference proteome</keyword>
<evidence type="ECO:0000313" key="1">
    <source>
        <dbReference type="EMBL" id="MDF0601968.1"/>
    </source>
</evidence>
<proteinExistence type="predicted"/>
<gene>
    <name evidence="1" type="ORF">P1J78_14585</name>
</gene>
<protein>
    <submittedName>
        <fullName evidence="1">Phytanoyl-CoA dioxygenase family protein</fullName>
    </submittedName>
</protein>
<dbReference type="SUPFAM" id="SSF51197">
    <property type="entry name" value="Clavaminate synthase-like"/>
    <property type="match status" value="1"/>
</dbReference>
<dbReference type="EMBL" id="JARGYC010000038">
    <property type="protein sequence ID" value="MDF0601968.1"/>
    <property type="molecule type" value="Genomic_DNA"/>
</dbReference>
<dbReference type="InterPro" id="IPR008775">
    <property type="entry name" value="Phytyl_CoA_dOase-like"/>
</dbReference>
<accession>A0AAE3NPV4</accession>
<dbReference type="PANTHER" id="PTHR20883:SF46">
    <property type="entry name" value="PHYTANOYL-COA HYDROXYLASE"/>
    <property type="match status" value="1"/>
</dbReference>
<dbReference type="Gene3D" id="2.60.120.620">
    <property type="entry name" value="q2cbj1_9rhob like domain"/>
    <property type="match status" value="1"/>
</dbReference>
<evidence type="ECO:0000313" key="2">
    <source>
        <dbReference type="Proteomes" id="UP001220964"/>
    </source>
</evidence>
<dbReference type="GO" id="GO:0016706">
    <property type="term" value="F:2-oxoglutarate-dependent dioxygenase activity"/>
    <property type="evidence" value="ECO:0007669"/>
    <property type="project" value="UniProtKB-ARBA"/>
</dbReference>
<dbReference type="PANTHER" id="PTHR20883">
    <property type="entry name" value="PHYTANOYL-COA DIOXYGENASE DOMAIN CONTAINING 1"/>
    <property type="match status" value="1"/>
</dbReference>
<sequence length="295" mass="33027">MTEVLTPEQQDFYAREGYLILENRVPDAIMDGIRAEIDRFRALARGMTASDDRIDLEDSHNPDDPRIRRVKLPHTQSQPVDELMRSDHILAPVRDLIGPDVRLQTTKLNMKSAGYGAAVEWHQDWAFYPYTNDDVLAVGLLIDDMTEENGPLMVMPGTHRGPVLNHHHNGYFAGAVDLQAEGIDMADAVPLMGPAGSISIHHGRVLHGSALNRSTRDRRIVFFEMMAADAFPIFGQHPHPASLEEFDARMLCGTPTLEPRMAEVPVRVPLPKPPTQGSIYEIQKAMGKRSFEVHQ</sequence>
<dbReference type="Proteomes" id="UP001220964">
    <property type="component" value="Unassembled WGS sequence"/>
</dbReference>
<dbReference type="RefSeq" id="WP_275568104.1">
    <property type="nucleotide sequence ID" value="NZ_JARGYC010000038.1"/>
</dbReference>
<keyword evidence="1" id="KW-0560">Oxidoreductase</keyword>
<dbReference type="GO" id="GO:0005506">
    <property type="term" value="F:iron ion binding"/>
    <property type="evidence" value="ECO:0007669"/>
    <property type="project" value="UniProtKB-ARBA"/>
</dbReference>
<reference evidence="1" key="1">
    <citation type="submission" date="2023-03" db="EMBL/GenBank/DDBJ databases">
        <title>Multiphase analysis and comparison of six strains from genera Psychromarinibacter, Lutimaribacter, and Maritimibacter, including a novel species: Psychromarinibacter sediminicola sp. nov.</title>
        <authorList>
            <person name="Wang Y.-H."/>
            <person name="Ye M.-Q."/>
            <person name="Du Z.-J."/>
        </authorList>
    </citation>
    <scope>NUCLEOTIDE SEQUENCE</scope>
    <source>
        <strain evidence="1">C21-152</strain>
    </source>
</reference>
<name>A0AAE3NPV4_9RHOB</name>
<dbReference type="Pfam" id="PF05721">
    <property type="entry name" value="PhyH"/>
    <property type="match status" value="1"/>
</dbReference>
<dbReference type="AlphaFoldDB" id="A0AAE3NPV4"/>
<keyword evidence="1" id="KW-0223">Dioxygenase</keyword>
<organism evidence="1 2">
    <name type="scientific">Psychromarinibacter sediminicola</name>
    <dbReference type="NCBI Taxonomy" id="3033385"/>
    <lineage>
        <taxon>Bacteria</taxon>
        <taxon>Pseudomonadati</taxon>
        <taxon>Pseudomonadota</taxon>
        <taxon>Alphaproteobacteria</taxon>
        <taxon>Rhodobacterales</taxon>
        <taxon>Paracoccaceae</taxon>
        <taxon>Psychromarinibacter</taxon>
    </lineage>
</organism>
<comment type="caution">
    <text evidence="1">The sequence shown here is derived from an EMBL/GenBank/DDBJ whole genome shotgun (WGS) entry which is preliminary data.</text>
</comment>